<dbReference type="GO" id="GO:0004252">
    <property type="term" value="F:serine-type endopeptidase activity"/>
    <property type="evidence" value="ECO:0007669"/>
    <property type="project" value="InterPro"/>
</dbReference>
<sequence>MKTLASLFLTLIFCTSCAPVEQASSLDVTTSLGIVGGEFPDPAFPGYASIVKIQKFNRMHCTGTLIGSRLVLTAAHCLQNSVTTDFEIVFPSALKKITRLVVAQKAHPEFRRKTLVEDGVGRNGSSGDLALMLLDEDAPASAKVAKLPDQALPIDKDFMLRVYGYGTTGLNNKDGDALRTTEVTGRVEALTPTKISIDQRSGKGLCKGDSGGPIFAFENNQVILVGVTSGADRWLLKDGVLVGDVCRYFSVSTQVGSYLDWIATTSVELK</sequence>
<dbReference type="PANTHER" id="PTHR24260:SF136">
    <property type="entry name" value="GH08193P-RELATED"/>
    <property type="match status" value="1"/>
</dbReference>
<name>A0A150WNP4_BDEBC</name>
<dbReference type="GO" id="GO:0006508">
    <property type="term" value="P:proteolysis"/>
    <property type="evidence" value="ECO:0007669"/>
    <property type="project" value="InterPro"/>
</dbReference>
<feature type="chain" id="PRO_5007573408" description="Peptidase S1 domain-containing protein" evidence="1">
    <location>
        <begin position="19"/>
        <end position="270"/>
    </location>
</feature>
<keyword evidence="1" id="KW-0732">Signal</keyword>
<dbReference type="Proteomes" id="UP000075320">
    <property type="component" value="Unassembled WGS sequence"/>
</dbReference>
<reference evidence="3 4" key="1">
    <citation type="submission" date="2016-03" db="EMBL/GenBank/DDBJ databases">
        <authorList>
            <person name="Ploux O."/>
        </authorList>
    </citation>
    <scope>NUCLEOTIDE SEQUENCE [LARGE SCALE GENOMIC DNA]</scope>
    <source>
        <strain evidence="3 4">R0</strain>
    </source>
</reference>
<dbReference type="AlphaFoldDB" id="A0A150WNP4"/>
<dbReference type="InterPro" id="IPR009003">
    <property type="entry name" value="Peptidase_S1_PA"/>
</dbReference>
<gene>
    <name evidence="3" type="ORF">AZI86_02650</name>
</gene>
<dbReference type="SMART" id="SM00020">
    <property type="entry name" value="Tryp_SPc"/>
    <property type="match status" value="1"/>
</dbReference>
<dbReference type="InterPro" id="IPR051333">
    <property type="entry name" value="CLIP_Serine_Protease"/>
</dbReference>
<dbReference type="PROSITE" id="PS00134">
    <property type="entry name" value="TRYPSIN_HIS"/>
    <property type="match status" value="1"/>
</dbReference>
<organism evidence="3 4">
    <name type="scientific">Bdellovibrio bacteriovorus</name>
    <dbReference type="NCBI Taxonomy" id="959"/>
    <lineage>
        <taxon>Bacteria</taxon>
        <taxon>Pseudomonadati</taxon>
        <taxon>Bdellovibrionota</taxon>
        <taxon>Bdellovibrionia</taxon>
        <taxon>Bdellovibrionales</taxon>
        <taxon>Pseudobdellovibrionaceae</taxon>
        <taxon>Bdellovibrio</taxon>
    </lineage>
</organism>
<dbReference type="Gene3D" id="2.40.10.10">
    <property type="entry name" value="Trypsin-like serine proteases"/>
    <property type="match status" value="1"/>
</dbReference>
<dbReference type="PRINTS" id="PR00722">
    <property type="entry name" value="CHYMOTRYPSIN"/>
</dbReference>
<dbReference type="EMBL" id="LUKE01000001">
    <property type="protein sequence ID" value="KYG65986.1"/>
    <property type="molecule type" value="Genomic_DNA"/>
</dbReference>
<dbReference type="OrthoDB" id="267336at2"/>
<evidence type="ECO:0000259" key="2">
    <source>
        <dbReference type="PROSITE" id="PS50240"/>
    </source>
</evidence>
<comment type="caution">
    <text evidence="3">The sequence shown here is derived from an EMBL/GenBank/DDBJ whole genome shotgun (WGS) entry which is preliminary data.</text>
</comment>
<accession>A0A150WNP4</accession>
<protein>
    <recommendedName>
        <fullName evidence="2">Peptidase S1 domain-containing protein</fullName>
    </recommendedName>
</protein>
<dbReference type="InterPro" id="IPR001314">
    <property type="entry name" value="Peptidase_S1A"/>
</dbReference>
<dbReference type="InterPro" id="IPR018114">
    <property type="entry name" value="TRYPSIN_HIS"/>
</dbReference>
<dbReference type="Pfam" id="PF00089">
    <property type="entry name" value="Trypsin"/>
    <property type="match status" value="1"/>
</dbReference>
<keyword evidence="4" id="KW-1185">Reference proteome</keyword>
<dbReference type="RefSeq" id="WP_061833546.1">
    <property type="nucleotide sequence ID" value="NZ_LUKE01000001.1"/>
</dbReference>
<evidence type="ECO:0000313" key="4">
    <source>
        <dbReference type="Proteomes" id="UP000075320"/>
    </source>
</evidence>
<feature type="signal peptide" evidence="1">
    <location>
        <begin position="1"/>
        <end position="18"/>
    </location>
</feature>
<dbReference type="PROSITE" id="PS50240">
    <property type="entry name" value="TRYPSIN_DOM"/>
    <property type="match status" value="1"/>
</dbReference>
<evidence type="ECO:0000313" key="3">
    <source>
        <dbReference type="EMBL" id="KYG65986.1"/>
    </source>
</evidence>
<feature type="domain" description="Peptidase S1" evidence="2">
    <location>
        <begin position="34"/>
        <end position="267"/>
    </location>
</feature>
<evidence type="ECO:0000256" key="1">
    <source>
        <dbReference type="SAM" id="SignalP"/>
    </source>
</evidence>
<proteinExistence type="predicted"/>
<dbReference type="PANTHER" id="PTHR24260">
    <property type="match status" value="1"/>
</dbReference>
<dbReference type="InterPro" id="IPR001254">
    <property type="entry name" value="Trypsin_dom"/>
</dbReference>
<dbReference type="SUPFAM" id="SSF50494">
    <property type="entry name" value="Trypsin-like serine proteases"/>
    <property type="match status" value="1"/>
</dbReference>
<dbReference type="InterPro" id="IPR043504">
    <property type="entry name" value="Peptidase_S1_PA_chymotrypsin"/>
</dbReference>